<protein>
    <submittedName>
        <fullName evidence="2">Alpha/beta hydrolase</fullName>
    </submittedName>
</protein>
<dbReference type="GO" id="GO:0016020">
    <property type="term" value="C:membrane"/>
    <property type="evidence" value="ECO:0007669"/>
    <property type="project" value="TreeGrafter"/>
</dbReference>
<evidence type="ECO:0000259" key="1">
    <source>
        <dbReference type="Pfam" id="PF12697"/>
    </source>
</evidence>
<dbReference type="RefSeq" id="WP_166256385.1">
    <property type="nucleotide sequence ID" value="NZ_JAAMOW010000005.1"/>
</dbReference>
<sequence>MSVKLASQQFGSGPDVVMIHGLGANRAFWYPRLASALAQTCRVTIYDLRGHGYSDTPPSGYSTTVMAQDLLELMDERGIAQAALVGHSYGGAVALEAVAAQAARFTHLCLMDTRIQRLQPQLRLHDIDALTAFERAVAAQDGGDWQNDPEIGFRFLEAAARCVVDGIDLEVRDAFTPFGEGRGAKRAARAWLRLLDETSARREFVTPGATTDALRGLNLPCLLMYAEHSRALRSGEQLTALLPNTQWRRVAGGGHFFPVSHVAETLTELQAFLR</sequence>
<dbReference type="PANTHER" id="PTHR43798:SF5">
    <property type="entry name" value="MONOACYLGLYCEROL LIPASE ABHD6"/>
    <property type="match status" value="1"/>
</dbReference>
<dbReference type="EMBL" id="JAAMOW010000005">
    <property type="protein sequence ID" value="NGY05273.1"/>
    <property type="molecule type" value="Genomic_DNA"/>
</dbReference>
<dbReference type="PANTHER" id="PTHR43798">
    <property type="entry name" value="MONOACYLGLYCEROL LIPASE"/>
    <property type="match status" value="1"/>
</dbReference>
<organism evidence="2 3">
    <name type="scientific">Solimonas terrae</name>
    <dbReference type="NCBI Taxonomy" id="1396819"/>
    <lineage>
        <taxon>Bacteria</taxon>
        <taxon>Pseudomonadati</taxon>
        <taxon>Pseudomonadota</taxon>
        <taxon>Gammaproteobacteria</taxon>
        <taxon>Nevskiales</taxon>
        <taxon>Nevskiaceae</taxon>
        <taxon>Solimonas</taxon>
    </lineage>
</organism>
<name>A0A6M2BT39_9GAMM</name>
<dbReference type="Pfam" id="PF12697">
    <property type="entry name" value="Abhydrolase_6"/>
    <property type="match status" value="1"/>
</dbReference>
<reference evidence="2 3" key="1">
    <citation type="journal article" date="2014" name="Int. J. Syst. Evol. Microbiol.">
        <title>Solimonas terrae sp. nov., isolated from soil.</title>
        <authorList>
            <person name="Kim S.J."/>
            <person name="Moon J.Y."/>
            <person name="Weon H.Y."/>
            <person name="Ahn J.H."/>
            <person name="Chen W.M."/>
            <person name="Kwon S.W."/>
        </authorList>
    </citation>
    <scope>NUCLEOTIDE SEQUENCE [LARGE SCALE GENOMIC DNA]</scope>
    <source>
        <strain evidence="2 3">KIS83-12</strain>
    </source>
</reference>
<keyword evidence="3" id="KW-1185">Reference proteome</keyword>
<keyword evidence="2" id="KW-0378">Hydrolase</keyword>
<dbReference type="Proteomes" id="UP000472676">
    <property type="component" value="Unassembled WGS sequence"/>
</dbReference>
<dbReference type="InterPro" id="IPR050266">
    <property type="entry name" value="AB_hydrolase_sf"/>
</dbReference>
<feature type="domain" description="AB hydrolase-1" evidence="1">
    <location>
        <begin position="16"/>
        <end position="263"/>
    </location>
</feature>
<dbReference type="InterPro" id="IPR029058">
    <property type="entry name" value="AB_hydrolase_fold"/>
</dbReference>
<gene>
    <name evidence="2" type="ORF">G7Y85_10870</name>
</gene>
<evidence type="ECO:0000313" key="3">
    <source>
        <dbReference type="Proteomes" id="UP000472676"/>
    </source>
</evidence>
<evidence type="ECO:0000313" key="2">
    <source>
        <dbReference type="EMBL" id="NGY05273.1"/>
    </source>
</evidence>
<dbReference type="GO" id="GO:0046464">
    <property type="term" value="P:acylglycerol catabolic process"/>
    <property type="evidence" value="ECO:0007669"/>
    <property type="project" value="TreeGrafter"/>
</dbReference>
<dbReference type="AlphaFoldDB" id="A0A6M2BT39"/>
<proteinExistence type="predicted"/>
<comment type="caution">
    <text evidence="2">The sequence shown here is derived from an EMBL/GenBank/DDBJ whole genome shotgun (WGS) entry which is preliminary data.</text>
</comment>
<dbReference type="PRINTS" id="PR00111">
    <property type="entry name" value="ABHYDROLASE"/>
</dbReference>
<dbReference type="Gene3D" id="3.40.50.1820">
    <property type="entry name" value="alpha/beta hydrolase"/>
    <property type="match status" value="1"/>
</dbReference>
<dbReference type="SUPFAM" id="SSF53474">
    <property type="entry name" value="alpha/beta-Hydrolases"/>
    <property type="match status" value="1"/>
</dbReference>
<accession>A0A6M2BT39</accession>
<dbReference type="GO" id="GO:0047372">
    <property type="term" value="F:monoacylglycerol lipase activity"/>
    <property type="evidence" value="ECO:0007669"/>
    <property type="project" value="TreeGrafter"/>
</dbReference>
<dbReference type="InterPro" id="IPR000073">
    <property type="entry name" value="AB_hydrolase_1"/>
</dbReference>